<evidence type="ECO:0000313" key="2">
    <source>
        <dbReference type="EnsemblPlants" id="OB01G34230.1"/>
    </source>
</evidence>
<keyword evidence="3" id="KW-1185">Reference proteome</keyword>
<dbReference type="EnsemblPlants" id="OB01G34230.1">
    <property type="protein sequence ID" value="OB01G34230.1"/>
    <property type="gene ID" value="OB01G34230"/>
</dbReference>
<accession>J3L2G7</accession>
<keyword evidence="1" id="KW-0812">Transmembrane</keyword>
<evidence type="ECO:0000313" key="3">
    <source>
        <dbReference type="Proteomes" id="UP000006038"/>
    </source>
</evidence>
<evidence type="ECO:0008006" key="4">
    <source>
        <dbReference type="Google" id="ProtNLM"/>
    </source>
</evidence>
<dbReference type="HOGENOM" id="CLU_061065_0_0_1"/>
<keyword evidence="1" id="KW-0472">Membrane</keyword>
<keyword evidence="1" id="KW-1133">Transmembrane helix</keyword>
<sequence length="297" mass="32873">MGRVGFLPLFFLPCLLVCAYVSIYPDAIFQANKEGMKATNEKDGFKPPIILLGAALSVLTYATPFVVYWSTGSNPKAFNSVYTNTDFISSGITTLAWLLFSLCQLYGANRKIVGDPAVYIHSIGIFIYCTVLVFKLSPDGIVSDVACLIGVISPLAMVIILMVGLSGFLKREHKIAKIISSLAALAQVVSSLVLYGDLCCIRREQAPDAQVPRIINRRKLVVYIRSLDAGFKLYWAVYCMDHYDNTYFWITNITSVILSWIAAYNSILVALRPVVGEYEAETFKGRKNSFQIPLSSV</sequence>
<dbReference type="OMA" id="YTNTDFI"/>
<feature type="transmembrane region" description="Helical" evidence="1">
    <location>
        <begin position="6"/>
        <end position="29"/>
    </location>
</feature>
<dbReference type="Proteomes" id="UP000006038">
    <property type="component" value="Chromosome 1"/>
</dbReference>
<feature type="transmembrane region" description="Helical" evidence="1">
    <location>
        <begin position="87"/>
        <end position="106"/>
    </location>
</feature>
<protein>
    <recommendedName>
        <fullName evidence="4">Bidirectional sugar transporter SWEET</fullName>
    </recommendedName>
</protein>
<dbReference type="AlphaFoldDB" id="J3L2G7"/>
<dbReference type="Gramene" id="OB01G34230.1">
    <property type="protein sequence ID" value="OB01G34230.1"/>
    <property type="gene ID" value="OB01G34230"/>
</dbReference>
<feature type="transmembrane region" description="Helical" evidence="1">
    <location>
        <begin position="175"/>
        <end position="195"/>
    </location>
</feature>
<proteinExistence type="predicted"/>
<evidence type="ECO:0000256" key="1">
    <source>
        <dbReference type="SAM" id="Phobius"/>
    </source>
</evidence>
<feature type="transmembrane region" description="Helical" evidence="1">
    <location>
        <begin position="141"/>
        <end position="163"/>
    </location>
</feature>
<name>J3L2G7_ORYBR</name>
<reference evidence="2" key="1">
    <citation type="journal article" date="2013" name="Nat. Commun.">
        <title>Whole-genome sequencing of Oryza brachyantha reveals mechanisms underlying Oryza genome evolution.</title>
        <authorList>
            <person name="Chen J."/>
            <person name="Huang Q."/>
            <person name="Gao D."/>
            <person name="Wang J."/>
            <person name="Lang Y."/>
            <person name="Liu T."/>
            <person name="Li B."/>
            <person name="Bai Z."/>
            <person name="Luis Goicoechea J."/>
            <person name="Liang C."/>
            <person name="Chen C."/>
            <person name="Zhang W."/>
            <person name="Sun S."/>
            <person name="Liao Y."/>
            <person name="Zhang X."/>
            <person name="Yang L."/>
            <person name="Song C."/>
            <person name="Wang M."/>
            <person name="Shi J."/>
            <person name="Liu G."/>
            <person name="Liu J."/>
            <person name="Zhou H."/>
            <person name="Zhou W."/>
            <person name="Yu Q."/>
            <person name="An N."/>
            <person name="Chen Y."/>
            <person name="Cai Q."/>
            <person name="Wang B."/>
            <person name="Liu B."/>
            <person name="Min J."/>
            <person name="Huang Y."/>
            <person name="Wu H."/>
            <person name="Li Z."/>
            <person name="Zhang Y."/>
            <person name="Yin Y."/>
            <person name="Song W."/>
            <person name="Jiang J."/>
            <person name="Jackson S.A."/>
            <person name="Wing R.A."/>
            <person name="Wang J."/>
            <person name="Chen M."/>
        </authorList>
    </citation>
    <scope>NUCLEOTIDE SEQUENCE [LARGE SCALE GENOMIC DNA]</scope>
    <source>
        <strain evidence="2">cv. IRGC 101232</strain>
    </source>
</reference>
<feature type="transmembrane region" description="Helical" evidence="1">
    <location>
        <begin position="118"/>
        <end position="135"/>
    </location>
</feature>
<organism evidence="2">
    <name type="scientific">Oryza brachyantha</name>
    <name type="common">malo sina</name>
    <dbReference type="NCBI Taxonomy" id="4533"/>
    <lineage>
        <taxon>Eukaryota</taxon>
        <taxon>Viridiplantae</taxon>
        <taxon>Streptophyta</taxon>
        <taxon>Embryophyta</taxon>
        <taxon>Tracheophyta</taxon>
        <taxon>Spermatophyta</taxon>
        <taxon>Magnoliopsida</taxon>
        <taxon>Liliopsida</taxon>
        <taxon>Poales</taxon>
        <taxon>Poaceae</taxon>
        <taxon>BOP clade</taxon>
        <taxon>Oryzoideae</taxon>
        <taxon>Oryzeae</taxon>
        <taxon>Oryzinae</taxon>
        <taxon>Oryza</taxon>
    </lineage>
</organism>
<reference evidence="2" key="2">
    <citation type="submission" date="2013-04" db="UniProtKB">
        <authorList>
            <consortium name="EnsemblPlants"/>
        </authorList>
    </citation>
    <scope>IDENTIFICATION</scope>
</reference>
<feature type="transmembrane region" description="Helical" evidence="1">
    <location>
        <begin position="49"/>
        <end position="67"/>
    </location>
</feature>